<feature type="compositionally biased region" description="Basic residues" evidence="1">
    <location>
        <begin position="64"/>
        <end position="88"/>
    </location>
</feature>
<reference evidence="2 3" key="1">
    <citation type="submission" date="2019-11" db="EMBL/GenBank/DDBJ databases">
        <title>Whole genome sequence of Oryza granulata.</title>
        <authorList>
            <person name="Li W."/>
        </authorList>
    </citation>
    <scope>NUCLEOTIDE SEQUENCE [LARGE SCALE GENOMIC DNA]</scope>
    <source>
        <strain evidence="3">cv. Menghai</strain>
        <tissue evidence="2">Leaf</tissue>
    </source>
</reference>
<evidence type="ECO:0000256" key="1">
    <source>
        <dbReference type="SAM" id="MobiDB-lite"/>
    </source>
</evidence>
<dbReference type="Proteomes" id="UP000479710">
    <property type="component" value="Unassembled WGS sequence"/>
</dbReference>
<dbReference type="EMBL" id="SPHZ02000002">
    <property type="protein sequence ID" value="KAF0929973.1"/>
    <property type="molecule type" value="Genomic_DNA"/>
</dbReference>
<accession>A0A6G1EZA7</accession>
<proteinExistence type="predicted"/>
<organism evidence="2 3">
    <name type="scientific">Oryza meyeriana var. granulata</name>
    <dbReference type="NCBI Taxonomy" id="110450"/>
    <lineage>
        <taxon>Eukaryota</taxon>
        <taxon>Viridiplantae</taxon>
        <taxon>Streptophyta</taxon>
        <taxon>Embryophyta</taxon>
        <taxon>Tracheophyta</taxon>
        <taxon>Spermatophyta</taxon>
        <taxon>Magnoliopsida</taxon>
        <taxon>Liliopsida</taxon>
        <taxon>Poales</taxon>
        <taxon>Poaceae</taxon>
        <taxon>BOP clade</taxon>
        <taxon>Oryzoideae</taxon>
        <taxon>Oryzeae</taxon>
        <taxon>Oryzinae</taxon>
        <taxon>Oryza</taxon>
        <taxon>Oryza meyeriana</taxon>
    </lineage>
</organism>
<gene>
    <name evidence="2" type="ORF">E2562_027102</name>
</gene>
<feature type="compositionally biased region" description="Low complexity" evidence="1">
    <location>
        <begin position="1"/>
        <end position="29"/>
    </location>
</feature>
<protein>
    <submittedName>
        <fullName evidence="2">Uncharacterized protein</fullName>
    </submittedName>
</protein>
<keyword evidence="3" id="KW-1185">Reference proteome</keyword>
<evidence type="ECO:0000313" key="3">
    <source>
        <dbReference type="Proteomes" id="UP000479710"/>
    </source>
</evidence>
<comment type="caution">
    <text evidence="2">The sequence shown here is derived from an EMBL/GenBank/DDBJ whole genome shotgun (WGS) entry which is preliminary data.</text>
</comment>
<evidence type="ECO:0000313" key="2">
    <source>
        <dbReference type="EMBL" id="KAF0929973.1"/>
    </source>
</evidence>
<dbReference type="AlphaFoldDB" id="A0A6G1EZA7"/>
<name>A0A6G1EZA7_9ORYZ</name>
<feature type="region of interest" description="Disordered" evidence="1">
    <location>
        <begin position="1"/>
        <end position="88"/>
    </location>
</feature>
<sequence length="216" mass="24047">MDPIPSHISPVHPTSSPTTPSISPCHHPPLLVSQTKPPRRSNFHQNPDIEGERDYSGCTQLGHRLPRRGRGPRLPHPRPHRRHPRRRPRLRVVAEHHHALGAAVVLAIATCWEIDIASRMSGERGRINDIAITTINTKSGGGDGIRETRREGTEVRTEGALLLPGLTATPCRDLLDLKPDAAITVSRDLRRKYGIHSNTKTWQCCVLTHEDKGEDL</sequence>